<dbReference type="PANTHER" id="PTHR31970">
    <property type="match status" value="1"/>
</dbReference>
<dbReference type="InterPro" id="IPR031563">
    <property type="entry name" value="MOT1/MOT2"/>
</dbReference>
<feature type="transmembrane region" description="Helical" evidence="1">
    <location>
        <begin position="228"/>
        <end position="250"/>
    </location>
</feature>
<dbReference type="GO" id="GO:0015098">
    <property type="term" value="F:molybdate ion transmembrane transporter activity"/>
    <property type="evidence" value="ECO:0007669"/>
    <property type="project" value="InterPro"/>
</dbReference>
<gene>
    <name evidence="2" type="ORF">EJ06DRAFT_150578</name>
</gene>
<keyword evidence="3" id="KW-1185">Reference proteome</keyword>
<organism evidence="2 3">
    <name type="scientific">Trichodelitschia bisporula</name>
    <dbReference type="NCBI Taxonomy" id="703511"/>
    <lineage>
        <taxon>Eukaryota</taxon>
        <taxon>Fungi</taxon>
        <taxon>Dikarya</taxon>
        <taxon>Ascomycota</taxon>
        <taxon>Pezizomycotina</taxon>
        <taxon>Dothideomycetes</taxon>
        <taxon>Dothideomycetes incertae sedis</taxon>
        <taxon>Phaeotrichales</taxon>
        <taxon>Phaeotrichaceae</taxon>
        <taxon>Trichodelitschia</taxon>
    </lineage>
</organism>
<accession>A0A6G1HNJ2</accession>
<sequence length="415" mass="43274">MSHLRRLNAHLKRTTSYNYRTLRSQPWNELSGAMGDLGTFLPLTLALSLTHSISLPATLLFSGLANILTGAVFALPLPVQPMKALAAWALASHATQGQMAAAGIMAGAIVLALSATGAVRLADRAVPRSVVAGVQVAAGIALLQASARQFAPLSWIHPYWADNYLSTILAFVGLLACAALATKGVHVPYALGLVVLGLTIAGARHGVYLSPGVDLYPRVPREGDFRAAWPAVLAQVPLTVVNSLIAAAALGRSLLPEHPANEASAERLGWSVGVMNLVGCWFGVMPVCHGAGGLAGQVRFGARSGGSVVVLGLVKVLLGVLGGSGIRYWFAGLPGGWLGVLVAAAGVEIMSVGIKRVEGPEVGVMLATVAGRVGFGNDGVGVLVGLAWFWGMRVPEWWERRQKRATSEEEESLLG</sequence>
<evidence type="ECO:0000313" key="2">
    <source>
        <dbReference type="EMBL" id="KAF2397471.1"/>
    </source>
</evidence>
<dbReference type="Proteomes" id="UP000799640">
    <property type="component" value="Unassembled WGS sequence"/>
</dbReference>
<dbReference type="EMBL" id="ML996703">
    <property type="protein sequence ID" value="KAF2397471.1"/>
    <property type="molecule type" value="Genomic_DNA"/>
</dbReference>
<dbReference type="AlphaFoldDB" id="A0A6G1HNJ2"/>
<dbReference type="OrthoDB" id="5402974at2759"/>
<evidence type="ECO:0000256" key="1">
    <source>
        <dbReference type="SAM" id="Phobius"/>
    </source>
</evidence>
<evidence type="ECO:0000313" key="3">
    <source>
        <dbReference type="Proteomes" id="UP000799640"/>
    </source>
</evidence>
<feature type="transmembrane region" description="Helical" evidence="1">
    <location>
        <begin position="366"/>
        <end position="390"/>
    </location>
</feature>
<feature type="transmembrane region" description="Helical" evidence="1">
    <location>
        <begin position="270"/>
        <end position="296"/>
    </location>
</feature>
<feature type="transmembrane region" description="Helical" evidence="1">
    <location>
        <begin position="59"/>
        <end position="79"/>
    </location>
</feature>
<feature type="transmembrane region" description="Helical" evidence="1">
    <location>
        <begin position="100"/>
        <end position="119"/>
    </location>
</feature>
<keyword evidence="1" id="KW-0472">Membrane</keyword>
<feature type="transmembrane region" description="Helical" evidence="1">
    <location>
        <begin position="164"/>
        <end position="181"/>
    </location>
</feature>
<keyword evidence="1" id="KW-1133">Transmembrane helix</keyword>
<dbReference type="PANTHER" id="PTHR31970:SF9">
    <property type="entry name" value="MOLYBDATE TRANSPORTER 2"/>
    <property type="match status" value="1"/>
</dbReference>
<evidence type="ECO:0008006" key="4">
    <source>
        <dbReference type="Google" id="ProtNLM"/>
    </source>
</evidence>
<dbReference type="Pfam" id="PF16983">
    <property type="entry name" value="MFS_MOT1"/>
    <property type="match status" value="2"/>
</dbReference>
<name>A0A6G1HNJ2_9PEZI</name>
<protein>
    <recommendedName>
        <fullName evidence="4">Sulfate transporter</fullName>
    </recommendedName>
</protein>
<keyword evidence="1" id="KW-0812">Transmembrane</keyword>
<feature type="transmembrane region" description="Helical" evidence="1">
    <location>
        <begin position="308"/>
        <end position="330"/>
    </location>
</feature>
<reference evidence="2" key="1">
    <citation type="journal article" date="2020" name="Stud. Mycol.">
        <title>101 Dothideomycetes genomes: a test case for predicting lifestyles and emergence of pathogens.</title>
        <authorList>
            <person name="Haridas S."/>
            <person name="Albert R."/>
            <person name="Binder M."/>
            <person name="Bloem J."/>
            <person name="Labutti K."/>
            <person name="Salamov A."/>
            <person name="Andreopoulos B."/>
            <person name="Baker S."/>
            <person name="Barry K."/>
            <person name="Bills G."/>
            <person name="Bluhm B."/>
            <person name="Cannon C."/>
            <person name="Castanera R."/>
            <person name="Culley D."/>
            <person name="Daum C."/>
            <person name="Ezra D."/>
            <person name="Gonzalez J."/>
            <person name="Henrissat B."/>
            <person name="Kuo A."/>
            <person name="Liang C."/>
            <person name="Lipzen A."/>
            <person name="Lutzoni F."/>
            <person name="Magnuson J."/>
            <person name="Mondo S."/>
            <person name="Nolan M."/>
            <person name="Ohm R."/>
            <person name="Pangilinan J."/>
            <person name="Park H.-J."/>
            <person name="Ramirez L."/>
            <person name="Alfaro M."/>
            <person name="Sun H."/>
            <person name="Tritt A."/>
            <person name="Yoshinaga Y."/>
            <person name="Zwiers L.-H."/>
            <person name="Turgeon B."/>
            <person name="Goodwin S."/>
            <person name="Spatafora J."/>
            <person name="Crous P."/>
            <person name="Grigoriev I."/>
        </authorList>
    </citation>
    <scope>NUCLEOTIDE SEQUENCE</scope>
    <source>
        <strain evidence="2">CBS 262.69</strain>
    </source>
</reference>
<feature type="transmembrane region" description="Helical" evidence="1">
    <location>
        <begin position="125"/>
        <end position="143"/>
    </location>
</feature>
<feature type="transmembrane region" description="Helical" evidence="1">
    <location>
        <begin position="187"/>
        <end position="207"/>
    </location>
</feature>
<proteinExistence type="predicted"/>
<feature type="transmembrane region" description="Helical" evidence="1">
    <location>
        <begin position="336"/>
        <end position="354"/>
    </location>
</feature>